<keyword evidence="4 5" id="KW-0539">Nucleus</keyword>
<proteinExistence type="inferred from homology"/>
<sequence length="172" mass="19480">MTYSQELDNNSNRTIKLKLYQNVENVPTLRQQIMNRKLNCCIIKPSLVFHPFQVVVAANKAVVADKITTKTIYTEILFNLSLSKNITQSLQKYGIEDGESELLVAVIDKNDCSSTLEDVCSHINGDEIDISQLSELRNMTEIQKAYKLSDVESKDDYILNSIVTKIASKDFI</sequence>
<evidence type="ECO:0000256" key="1">
    <source>
        <dbReference type="ARBA" id="ARBA00004123"/>
    </source>
</evidence>
<dbReference type="SUPFAM" id="SSF143870">
    <property type="entry name" value="PF0523-like"/>
    <property type="match status" value="1"/>
</dbReference>
<comment type="caution">
    <text evidence="6">The sequence shown here is derived from an EMBL/GenBank/DDBJ whole genome shotgun (WGS) entry which is preliminary data.</text>
</comment>
<dbReference type="InterPro" id="IPR013926">
    <property type="entry name" value="CGI121/TPRKB"/>
</dbReference>
<comment type="subcellular location">
    <subcellularLocation>
        <location evidence="1">Nucleus</location>
    </subcellularLocation>
</comment>
<dbReference type="InterPro" id="IPR036504">
    <property type="entry name" value="CGI121/TPRKB_sf"/>
</dbReference>
<protein>
    <submittedName>
        <fullName evidence="6">Uncharacterized protein</fullName>
    </submittedName>
</protein>
<dbReference type="Pfam" id="PF08617">
    <property type="entry name" value="CGI-121"/>
    <property type="match status" value="1"/>
</dbReference>
<keyword evidence="7" id="KW-1185">Reference proteome</keyword>
<organism evidence="6 7">
    <name type="scientific">Aquatica leii</name>
    <dbReference type="NCBI Taxonomy" id="1421715"/>
    <lineage>
        <taxon>Eukaryota</taxon>
        <taxon>Metazoa</taxon>
        <taxon>Ecdysozoa</taxon>
        <taxon>Arthropoda</taxon>
        <taxon>Hexapoda</taxon>
        <taxon>Insecta</taxon>
        <taxon>Pterygota</taxon>
        <taxon>Neoptera</taxon>
        <taxon>Endopterygota</taxon>
        <taxon>Coleoptera</taxon>
        <taxon>Polyphaga</taxon>
        <taxon>Elateriformia</taxon>
        <taxon>Elateroidea</taxon>
        <taxon>Lampyridae</taxon>
        <taxon>Luciolinae</taxon>
        <taxon>Aquatica</taxon>
    </lineage>
</organism>
<dbReference type="GO" id="GO:0005829">
    <property type="term" value="C:cytosol"/>
    <property type="evidence" value="ECO:0007669"/>
    <property type="project" value="TreeGrafter"/>
</dbReference>
<evidence type="ECO:0000313" key="6">
    <source>
        <dbReference type="EMBL" id="KAK4874462.1"/>
    </source>
</evidence>
<dbReference type="PANTHER" id="PTHR15840:SF10">
    <property type="entry name" value="EKC_KEOPS COMPLEX SUBUNIT TPRKB"/>
    <property type="match status" value="1"/>
</dbReference>
<dbReference type="Proteomes" id="UP001353858">
    <property type="component" value="Unassembled WGS sequence"/>
</dbReference>
<dbReference type="Gene3D" id="3.30.2380.10">
    <property type="entry name" value="CGI121/TPRKB"/>
    <property type="match status" value="1"/>
</dbReference>
<evidence type="ECO:0000256" key="5">
    <source>
        <dbReference type="RuleBase" id="RU004398"/>
    </source>
</evidence>
<dbReference type="GO" id="GO:0002949">
    <property type="term" value="P:tRNA threonylcarbamoyladenosine modification"/>
    <property type="evidence" value="ECO:0007669"/>
    <property type="project" value="TreeGrafter"/>
</dbReference>
<dbReference type="AlphaFoldDB" id="A0AAN7PS84"/>
<dbReference type="GO" id="GO:0000408">
    <property type="term" value="C:EKC/KEOPS complex"/>
    <property type="evidence" value="ECO:0007669"/>
    <property type="project" value="TreeGrafter"/>
</dbReference>
<keyword evidence="3" id="KW-0819">tRNA processing</keyword>
<evidence type="ECO:0000256" key="3">
    <source>
        <dbReference type="ARBA" id="ARBA00022694"/>
    </source>
</evidence>
<evidence type="ECO:0000256" key="2">
    <source>
        <dbReference type="ARBA" id="ARBA00005546"/>
    </source>
</evidence>
<dbReference type="PANTHER" id="PTHR15840">
    <property type="entry name" value="CGI-121 FAMILY MEMBER"/>
    <property type="match status" value="1"/>
</dbReference>
<dbReference type="GO" id="GO:0005634">
    <property type="term" value="C:nucleus"/>
    <property type="evidence" value="ECO:0007669"/>
    <property type="project" value="UniProtKB-SubCell"/>
</dbReference>
<name>A0AAN7PS84_9COLE</name>
<gene>
    <name evidence="6" type="ORF">RN001_013822</name>
</gene>
<accession>A0AAN7PS84</accession>
<dbReference type="EMBL" id="JARPUR010000006">
    <property type="protein sequence ID" value="KAK4874462.1"/>
    <property type="molecule type" value="Genomic_DNA"/>
</dbReference>
<comment type="similarity">
    <text evidence="2 5">Belongs to the CGI121/TPRKB family.</text>
</comment>
<reference evidence="7" key="1">
    <citation type="submission" date="2023-01" db="EMBL/GenBank/DDBJ databases">
        <title>Key to firefly adult light organ development and bioluminescence: homeobox transcription factors regulate luciferase expression and transportation to peroxisome.</title>
        <authorList>
            <person name="Fu X."/>
        </authorList>
    </citation>
    <scope>NUCLEOTIDE SEQUENCE [LARGE SCALE GENOMIC DNA]</scope>
</reference>
<evidence type="ECO:0000256" key="4">
    <source>
        <dbReference type="ARBA" id="ARBA00023242"/>
    </source>
</evidence>
<evidence type="ECO:0000313" key="7">
    <source>
        <dbReference type="Proteomes" id="UP001353858"/>
    </source>
</evidence>